<accession>A0A4C1TLT1</accession>
<sequence length="86" mass="9757">MCDWSGSPREQSSGRALVSDAGRGGAAVARQHGLWLSFEAFKRDIEEEFVEEAARAHHVRPRREEGAHFRVQASATKHIRMPLFQR</sequence>
<protein>
    <submittedName>
        <fullName evidence="2">Uncharacterized protein</fullName>
    </submittedName>
</protein>
<dbReference type="Proteomes" id="UP000299102">
    <property type="component" value="Unassembled WGS sequence"/>
</dbReference>
<reference evidence="2 3" key="1">
    <citation type="journal article" date="2019" name="Commun. Biol.">
        <title>The bagworm genome reveals a unique fibroin gene that provides high tensile strength.</title>
        <authorList>
            <person name="Kono N."/>
            <person name="Nakamura H."/>
            <person name="Ohtoshi R."/>
            <person name="Tomita M."/>
            <person name="Numata K."/>
            <person name="Arakawa K."/>
        </authorList>
    </citation>
    <scope>NUCLEOTIDE SEQUENCE [LARGE SCALE GENOMIC DNA]</scope>
</reference>
<gene>
    <name evidence="2" type="ORF">EVAR_11470_1</name>
</gene>
<evidence type="ECO:0000256" key="1">
    <source>
        <dbReference type="SAM" id="MobiDB-lite"/>
    </source>
</evidence>
<dbReference type="EMBL" id="BGZK01000069">
    <property type="protein sequence ID" value="GBP15176.1"/>
    <property type="molecule type" value="Genomic_DNA"/>
</dbReference>
<dbReference type="AlphaFoldDB" id="A0A4C1TLT1"/>
<name>A0A4C1TLT1_EUMVA</name>
<evidence type="ECO:0000313" key="2">
    <source>
        <dbReference type="EMBL" id="GBP15176.1"/>
    </source>
</evidence>
<evidence type="ECO:0000313" key="3">
    <source>
        <dbReference type="Proteomes" id="UP000299102"/>
    </source>
</evidence>
<proteinExistence type="predicted"/>
<organism evidence="2 3">
    <name type="scientific">Eumeta variegata</name>
    <name type="common">Bagworm moth</name>
    <name type="synonym">Eumeta japonica</name>
    <dbReference type="NCBI Taxonomy" id="151549"/>
    <lineage>
        <taxon>Eukaryota</taxon>
        <taxon>Metazoa</taxon>
        <taxon>Ecdysozoa</taxon>
        <taxon>Arthropoda</taxon>
        <taxon>Hexapoda</taxon>
        <taxon>Insecta</taxon>
        <taxon>Pterygota</taxon>
        <taxon>Neoptera</taxon>
        <taxon>Endopterygota</taxon>
        <taxon>Lepidoptera</taxon>
        <taxon>Glossata</taxon>
        <taxon>Ditrysia</taxon>
        <taxon>Tineoidea</taxon>
        <taxon>Psychidae</taxon>
        <taxon>Oiketicinae</taxon>
        <taxon>Eumeta</taxon>
    </lineage>
</organism>
<comment type="caution">
    <text evidence="2">The sequence shown here is derived from an EMBL/GenBank/DDBJ whole genome shotgun (WGS) entry which is preliminary data.</text>
</comment>
<keyword evidence="3" id="KW-1185">Reference proteome</keyword>
<feature type="region of interest" description="Disordered" evidence="1">
    <location>
        <begin position="1"/>
        <end position="23"/>
    </location>
</feature>